<dbReference type="InterPro" id="IPR036047">
    <property type="entry name" value="F-box-like_dom_sf"/>
</dbReference>
<dbReference type="InterPro" id="IPR032675">
    <property type="entry name" value="LRR_dom_sf"/>
</dbReference>
<proteinExistence type="predicted"/>
<dbReference type="SUPFAM" id="SSF81383">
    <property type="entry name" value="F-box domain"/>
    <property type="match status" value="1"/>
</dbReference>
<name>A0A7S1XWB3_9STRA</name>
<gene>
    <name evidence="1" type="ORF">PPAR1163_LOCUS24964</name>
</gene>
<organism evidence="1">
    <name type="scientific">Phaeomonas parva</name>
    <dbReference type="NCBI Taxonomy" id="124430"/>
    <lineage>
        <taxon>Eukaryota</taxon>
        <taxon>Sar</taxon>
        <taxon>Stramenopiles</taxon>
        <taxon>Ochrophyta</taxon>
        <taxon>Pinguiophyceae</taxon>
        <taxon>Pinguiochrysidales</taxon>
        <taxon>Pinguiochrysidaceae</taxon>
        <taxon>Phaeomonas</taxon>
    </lineage>
</organism>
<dbReference type="SMART" id="SM00367">
    <property type="entry name" value="LRR_CC"/>
    <property type="match status" value="7"/>
</dbReference>
<dbReference type="Gene3D" id="3.80.10.10">
    <property type="entry name" value="Ribonuclease Inhibitor"/>
    <property type="match status" value="4"/>
</dbReference>
<dbReference type="SUPFAM" id="SSF52047">
    <property type="entry name" value="RNI-like"/>
    <property type="match status" value="1"/>
</dbReference>
<evidence type="ECO:0008006" key="2">
    <source>
        <dbReference type="Google" id="ProtNLM"/>
    </source>
</evidence>
<dbReference type="Pfam" id="PF13516">
    <property type="entry name" value="LRR_6"/>
    <property type="match status" value="3"/>
</dbReference>
<dbReference type="EMBL" id="HBGJ01039664">
    <property type="protein sequence ID" value="CAD9266538.1"/>
    <property type="molecule type" value="Transcribed_RNA"/>
</dbReference>
<dbReference type="PANTHER" id="PTHR13318:SF95">
    <property type="entry name" value="F-BOX PROTEIN YLR352W"/>
    <property type="match status" value="1"/>
</dbReference>
<evidence type="ECO:0000313" key="1">
    <source>
        <dbReference type="EMBL" id="CAD9266538.1"/>
    </source>
</evidence>
<dbReference type="InterPro" id="IPR006553">
    <property type="entry name" value="Leu-rich_rpt_Cys-con_subtyp"/>
</dbReference>
<dbReference type="PANTHER" id="PTHR13318">
    <property type="entry name" value="PARTNER OF PAIRED, ISOFORM B-RELATED"/>
    <property type="match status" value="1"/>
</dbReference>
<dbReference type="GO" id="GO:0031146">
    <property type="term" value="P:SCF-dependent proteasomal ubiquitin-dependent protein catabolic process"/>
    <property type="evidence" value="ECO:0007669"/>
    <property type="project" value="TreeGrafter"/>
</dbReference>
<protein>
    <recommendedName>
        <fullName evidence="2">F-box domain-containing protein</fullName>
    </recommendedName>
</protein>
<reference evidence="1" key="1">
    <citation type="submission" date="2021-01" db="EMBL/GenBank/DDBJ databases">
        <authorList>
            <person name="Corre E."/>
            <person name="Pelletier E."/>
            <person name="Niang G."/>
            <person name="Scheremetjew M."/>
            <person name="Finn R."/>
            <person name="Kale V."/>
            <person name="Holt S."/>
            <person name="Cochrane G."/>
            <person name="Meng A."/>
            <person name="Brown T."/>
            <person name="Cohen L."/>
        </authorList>
    </citation>
    <scope>NUCLEOTIDE SEQUENCE</scope>
    <source>
        <strain evidence="1">CCMP2877</strain>
    </source>
</reference>
<dbReference type="InterPro" id="IPR001611">
    <property type="entry name" value="Leu-rich_rpt"/>
</dbReference>
<dbReference type="AlphaFoldDB" id="A0A7S1XWB3"/>
<dbReference type="GO" id="GO:0019005">
    <property type="term" value="C:SCF ubiquitin ligase complex"/>
    <property type="evidence" value="ECO:0007669"/>
    <property type="project" value="TreeGrafter"/>
</dbReference>
<accession>A0A7S1XWB3</accession>
<sequence>MTSSLSTSSAPGAAAAAAWAARPTRWAKYLTCGVVELMNTFPRHLPLGVCRHVLDFLAYDVATLVDLAAVNIAFRRLCREGRLWEKLDLSNRPLTDGFLWRLLRVAPLQHARGLNLSSLSRPSARLLAGCTKHTSPRLLRRSQESARDLTLEPLAEEAEKLFPTLGVGFSAQDRDAGAAPGAASAPQPDKLRLRLGMGLRLREIDVSNNRVITAEVLCAILSRTRGLANLVMTSADQVVNDEKLPLLTRAMTASGTRLRVLRMGTRTSRTQMQLKNLTRVSDDVCAQFLASVGAAAGMAMREHEGAEADGFFEMRSSGSPKRATRSSSEGLEVLSLYNQTLVSARTIHAITHTPTARTLRELDLSCCSRIADEMIEVVSRALPVLASLDVSNCWKITDAGLRCLRMAPHLSRTLHTLRLSGLNFITGSELSRVARQLHTLAHLTAARVPNVDDETLRELASSLGEAAKSFDFSHCDKITREGASALCLQCPNLESLVLAKCAQLNAEFLQDVAQICDGDAASSGAHEASASGLRRLLRRKDPLASLNHLNLREVRGFDDACLRAILLAKELAIKAGNEDVARLQKLLVGGTTYKSANWDAAEDESDVDLAASAAVGLSDAGMEFLASEPLLADALEVLDLEGHTGVSDRGVLLLVRRADRMRLLRLNGLRSLTNASIEAMLVPAVMPALAELHVAWCAGLTASVVESLKKSRPHLQLSLMKGRKLLPHHQ</sequence>